<protein>
    <submittedName>
        <fullName evidence="3">Uncharacterized protein</fullName>
    </submittedName>
</protein>
<keyword evidence="1" id="KW-0175">Coiled coil</keyword>
<comment type="caution">
    <text evidence="3">The sequence shown here is derived from an EMBL/GenBank/DDBJ whole genome shotgun (WGS) entry which is preliminary data.</text>
</comment>
<gene>
    <name evidence="3" type="ORF">VNI00_004701</name>
</gene>
<feature type="compositionally biased region" description="Polar residues" evidence="2">
    <location>
        <begin position="65"/>
        <end position="77"/>
    </location>
</feature>
<accession>A0AAW0DES5</accession>
<evidence type="ECO:0000313" key="4">
    <source>
        <dbReference type="Proteomes" id="UP001383192"/>
    </source>
</evidence>
<name>A0AAW0DES5_9AGAR</name>
<organism evidence="3 4">
    <name type="scientific">Paramarasmius palmivorus</name>
    <dbReference type="NCBI Taxonomy" id="297713"/>
    <lineage>
        <taxon>Eukaryota</taxon>
        <taxon>Fungi</taxon>
        <taxon>Dikarya</taxon>
        <taxon>Basidiomycota</taxon>
        <taxon>Agaricomycotina</taxon>
        <taxon>Agaricomycetes</taxon>
        <taxon>Agaricomycetidae</taxon>
        <taxon>Agaricales</taxon>
        <taxon>Marasmiineae</taxon>
        <taxon>Marasmiaceae</taxon>
        <taxon>Paramarasmius</taxon>
    </lineage>
</organism>
<dbReference type="EMBL" id="JAYKXP010000013">
    <property type="protein sequence ID" value="KAK7051201.1"/>
    <property type="molecule type" value="Genomic_DNA"/>
</dbReference>
<keyword evidence="4" id="KW-1185">Reference proteome</keyword>
<evidence type="ECO:0000313" key="3">
    <source>
        <dbReference type="EMBL" id="KAK7051201.1"/>
    </source>
</evidence>
<feature type="region of interest" description="Disordered" evidence="2">
    <location>
        <begin position="59"/>
        <end position="104"/>
    </location>
</feature>
<sequence length="176" mass="19357">MTSRRPLTAINYRPRPSSYHSPEQDPLLRELDNQLEAYDRTAKELADCIQEARRELGLSMPKAVTGSSLSSHATSPGNKRRRTCTAPVPEKRILPSSGPDSEEEPEVLVSFDSFGSSIGSDDSVRLEFAHYMELKAAKAAGKYEGLLFGGYGWSSYTGCPGTQEELGSTHLCDERL</sequence>
<reference evidence="3 4" key="1">
    <citation type="submission" date="2024-01" db="EMBL/GenBank/DDBJ databases">
        <title>A draft genome for a cacao thread blight-causing isolate of Paramarasmius palmivorus.</title>
        <authorList>
            <person name="Baruah I.K."/>
            <person name="Bukari Y."/>
            <person name="Amoako-Attah I."/>
            <person name="Meinhardt L.W."/>
            <person name="Bailey B.A."/>
            <person name="Cohen S.P."/>
        </authorList>
    </citation>
    <scope>NUCLEOTIDE SEQUENCE [LARGE SCALE GENOMIC DNA]</scope>
    <source>
        <strain evidence="3 4">GH-12</strain>
    </source>
</reference>
<dbReference type="AlphaFoldDB" id="A0AAW0DES5"/>
<evidence type="ECO:0000256" key="2">
    <source>
        <dbReference type="SAM" id="MobiDB-lite"/>
    </source>
</evidence>
<evidence type="ECO:0000256" key="1">
    <source>
        <dbReference type="SAM" id="Coils"/>
    </source>
</evidence>
<feature type="region of interest" description="Disordered" evidence="2">
    <location>
        <begin position="1"/>
        <end position="27"/>
    </location>
</feature>
<proteinExistence type="predicted"/>
<feature type="coiled-coil region" evidence="1">
    <location>
        <begin position="28"/>
        <end position="55"/>
    </location>
</feature>
<dbReference type="Proteomes" id="UP001383192">
    <property type="component" value="Unassembled WGS sequence"/>
</dbReference>